<dbReference type="AlphaFoldDB" id="A0A1R2B2P0"/>
<name>A0A1R2B2P0_9CILI</name>
<sequence length="79" mass="9073">MGSCIGKRGSIKRQNFCKTMYLSLPLKSKEPMDTENPYYSDFHIEVQCLSKKTIVPKLLNPRSNPLYALHMAHLKLNTC</sequence>
<accession>A0A1R2B2P0</accession>
<dbReference type="EMBL" id="MPUH01001028">
    <property type="protein sequence ID" value="OMJ71051.1"/>
    <property type="molecule type" value="Genomic_DNA"/>
</dbReference>
<organism evidence="1 2">
    <name type="scientific">Stentor coeruleus</name>
    <dbReference type="NCBI Taxonomy" id="5963"/>
    <lineage>
        <taxon>Eukaryota</taxon>
        <taxon>Sar</taxon>
        <taxon>Alveolata</taxon>
        <taxon>Ciliophora</taxon>
        <taxon>Postciliodesmatophora</taxon>
        <taxon>Heterotrichea</taxon>
        <taxon>Heterotrichida</taxon>
        <taxon>Stentoridae</taxon>
        <taxon>Stentor</taxon>
    </lineage>
</organism>
<dbReference type="Proteomes" id="UP000187209">
    <property type="component" value="Unassembled WGS sequence"/>
</dbReference>
<evidence type="ECO:0000313" key="1">
    <source>
        <dbReference type="EMBL" id="OMJ71051.1"/>
    </source>
</evidence>
<protein>
    <submittedName>
        <fullName evidence="1">Uncharacterized protein</fullName>
    </submittedName>
</protein>
<evidence type="ECO:0000313" key="2">
    <source>
        <dbReference type="Proteomes" id="UP000187209"/>
    </source>
</evidence>
<comment type="caution">
    <text evidence="1">The sequence shown here is derived from an EMBL/GenBank/DDBJ whole genome shotgun (WGS) entry which is preliminary data.</text>
</comment>
<gene>
    <name evidence="1" type="ORF">SteCoe_30851</name>
</gene>
<keyword evidence="2" id="KW-1185">Reference proteome</keyword>
<proteinExistence type="predicted"/>
<reference evidence="1 2" key="1">
    <citation type="submission" date="2016-11" db="EMBL/GenBank/DDBJ databases">
        <title>The macronuclear genome of Stentor coeruleus: a giant cell with tiny introns.</title>
        <authorList>
            <person name="Slabodnick M."/>
            <person name="Ruby J.G."/>
            <person name="Reiff S.B."/>
            <person name="Swart E.C."/>
            <person name="Gosai S."/>
            <person name="Prabakaran S."/>
            <person name="Witkowska E."/>
            <person name="Larue G.E."/>
            <person name="Fisher S."/>
            <person name="Freeman R.M."/>
            <person name="Gunawardena J."/>
            <person name="Chu W."/>
            <person name="Stover N.A."/>
            <person name="Gregory B.D."/>
            <person name="Nowacki M."/>
            <person name="Derisi J."/>
            <person name="Roy S.W."/>
            <person name="Marshall W.F."/>
            <person name="Sood P."/>
        </authorList>
    </citation>
    <scope>NUCLEOTIDE SEQUENCE [LARGE SCALE GENOMIC DNA]</scope>
    <source>
        <strain evidence="1">WM001</strain>
    </source>
</reference>